<evidence type="ECO:0000313" key="2">
    <source>
        <dbReference type="Proteomes" id="UP000799436"/>
    </source>
</evidence>
<accession>A0A6G1L146</accession>
<name>A0A6G1L146_9PEZI</name>
<evidence type="ECO:0000313" key="1">
    <source>
        <dbReference type="EMBL" id="KAF2766410.1"/>
    </source>
</evidence>
<organism evidence="1 2">
    <name type="scientific">Teratosphaeria nubilosa</name>
    <dbReference type="NCBI Taxonomy" id="161662"/>
    <lineage>
        <taxon>Eukaryota</taxon>
        <taxon>Fungi</taxon>
        <taxon>Dikarya</taxon>
        <taxon>Ascomycota</taxon>
        <taxon>Pezizomycotina</taxon>
        <taxon>Dothideomycetes</taxon>
        <taxon>Dothideomycetidae</taxon>
        <taxon>Mycosphaerellales</taxon>
        <taxon>Teratosphaeriaceae</taxon>
        <taxon>Teratosphaeria</taxon>
    </lineage>
</organism>
<dbReference type="OrthoDB" id="62952at2759"/>
<proteinExistence type="predicted"/>
<sequence>MPASGSKLDDYCRLGTYGSWTATQLRSHLASVGYDVPKSTTKKDLVAMMQSKDCGPMCYDQCTHKELVKFAASRRIDISATKETTTNRRRIIRTLVQADVERTFDRFMDLPPELRSRVYDYYLLGFAKVLHLPSQPPFARVHPTLRSELLPKFYRSKTFRLDFERRKPTTKFTASLLTQLFLVHLRDEDVKEMRKFVLGMCIPDNRTFGDTFLTAKIKLYPSEAAYTLFLRQETSREDGIAGVENMKILRKETKKVLDSVAARPGTKQLKKQDFYDLSYAMKAACE</sequence>
<protein>
    <submittedName>
        <fullName evidence="1">Uncharacterized protein</fullName>
    </submittedName>
</protein>
<reference evidence="1" key="1">
    <citation type="journal article" date="2020" name="Stud. Mycol.">
        <title>101 Dothideomycetes genomes: a test case for predicting lifestyles and emergence of pathogens.</title>
        <authorList>
            <person name="Haridas S."/>
            <person name="Albert R."/>
            <person name="Binder M."/>
            <person name="Bloem J."/>
            <person name="Labutti K."/>
            <person name="Salamov A."/>
            <person name="Andreopoulos B."/>
            <person name="Baker S."/>
            <person name="Barry K."/>
            <person name="Bills G."/>
            <person name="Bluhm B."/>
            <person name="Cannon C."/>
            <person name="Castanera R."/>
            <person name="Culley D."/>
            <person name="Daum C."/>
            <person name="Ezra D."/>
            <person name="Gonzalez J."/>
            <person name="Henrissat B."/>
            <person name="Kuo A."/>
            <person name="Liang C."/>
            <person name="Lipzen A."/>
            <person name="Lutzoni F."/>
            <person name="Magnuson J."/>
            <person name="Mondo S."/>
            <person name="Nolan M."/>
            <person name="Ohm R."/>
            <person name="Pangilinan J."/>
            <person name="Park H.-J."/>
            <person name="Ramirez L."/>
            <person name="Alfaro M."/>
            <person name="Sun H."/>
            <person name="Tritt A."/>
            <person name="Yoshinaga Y."/>
            <person name="Zwiers L.-H."/>
            <person name="Turgeon B."/>
            <person name="Goodwin S."/>
            <person name="Spatafora J."/>
            <person name="Crous P."/>
            <person name="Grigoriev I."/>
        </authorList>
    </citation>
    <scope>NUCLEOTIDE SEQUENCE</scope>
    <source>
        <strain evidence="1">CBS 116005</strain>
    </source>
</reference>
<gene>
    <name evidence="1" type="ORF">EJ03DRAFT_178933</name>
</gene>
<dbReference type="AlphaFoldDB" id="A0A6G1L146"/>
<dbReference type="EMBL" id="ML995872">
    <property type="protein sequence ID" value="KAF2766410.1"/>
    <property type="molecule type" value="Genomic_DNA"/>
</dbReference>
<dbReference type="Proteomes" id="UP000799436">
    <property type="component" value="Unassembled WGS sequence"/>
</dbReference>
<keyword evidence="2" id="KW-1185">Reference proteome</keyword>